<comment type="similarity">
    <text evidence="2">Belongs to the YbaB/EbfC family.</text>
</comment>
<dbReference type="SUPFAM" id="SSF82607">
    <property type="entry name" value="YbaB-like"/>
    <property type="match status" value="1"/>
</dbReference>
<dbReference type="GO" id="GO:0043590">
    <property type="term" value="C:bacterial nucleoid"/>
    <property type="evidence" value="ECO:0007669"/>
    <property type="project" value="UniProtKB-UniRule"/>
</dbReference>
<reference evidence="3" key="1">
    <citation type="journal article" date="2020" name="mSystems">
        <title>Genome- and Community-Level Interaction Insights into Carbon Utilization and Element Cycling Functions of Hydrothermarchaeota in Hydrothermal Sediment.</title>
        <authorList>
            <person name="Zhou Z."/>
            <person name="Liu Y."/>
            <person name="Xu W."/>
            <person name="Pan J."/>
            <person name="Luo Z.H."/>
            <person name="Li M."/>
        </authorList>
    </citation>
    <scope>NUCLEOTIDE SEQUENCE [LARGE SCALE GENOMIC DNA]</scope>
    <source>
        <strain evidence="3">SpSt-1224</strain>
    </source>
</reference>
<dbReference type="EMBL" id="DSDS01000076">
    <property type="protein sequence ID" value="HET97742.1"/>
    <property type="molecule type" value="Genomic_DNA"/>
</dbReference>
<dbReference type="Proteomes" id="UP000885986">
    <property type="component" value="Unassembled WGS sequence"/>
</dbReference>
<comment type="subcellular location">
    <subcellularLocation>
        <location evidence="2">Cytoplasm</location>
        <location evidence="2">Nucleoid</location>
    </subcellularLocation>
</comment>
<dbReference type="NCBIfam" id="TIGR00103">
    <property type="entry name" value="DNA_YbaB_EbfC"/>
    <property type="match status" value="1"/>
</dbReference>
<dbReference type="InterPro" id="IPR036894">
    <property type="entry name" value="YbaB-like_sf"/>
</dbReference>
<comment type="function">
    <text evidence="2">Binds to DNA and alters its conformation. May be involved in regulation of gene expression, nucleoid organization and DNA protection.</text>
</comment>
<evidence type="ECO:0000313" key="3">
    <source>
        <dbReference type="EMBL" id="HET97742.1"/>
    </source>
</evidence>
<proteinExistence type="inferred from homology"/>
<dbReference type="Gene3D" id="3.30.1310.10">
    <property type="entry name" value="Nucleoid-associated protein YbaB-like domain"/>
    <property type="match status" value="1"/>
</dbReference>
<accession>A0A7C2TLK9</accession>
<dbReference type="GO" id="GO:0003677">
    <property type="term" value="F:DNA binding"/>
    <property type="evidence" value="ECO:0007669"/>
    <property type="project" value="UniProtKB-UniRule"/>
</dbReference>
<dbReference type="HAMAP" id="MF_00274">
    <property type="entry name" value="DNA_YbaB_EbfC"/>
    <property type="match status" value="1"/>
</dbReference>
<gene>
    <name evidence="3" type="ORF">ENN98_03430</name>
</gene>
<dbReference type="Pfam" id="PF02575">
    <property type="entry name" value="YbaB_DNA_bd"/>
    <property type="match status" value="1"/>
</dbReference>
<dbReference type="PIRSF" id="PIRSF004555">
    <property type="entry name" value="UCP004555"/>
    <property type="match status" value="1"/>
</dbReference>
<dbReference type="PANTHER" id="PTHR33449">
    <property type="entry name" value="NUCLEOID-ASSOCIATED PROTEIN YBAB"/>
    <property type="match status" value="1"/>
</dbReference>
<sequence length="102" mass="11121">MDMSQIMKQAQQFQEKLASMQAEMAERTVTSSVGGGMVQATVNGRYQLVGLKIEPEVINPDDPEMLRDLVMAAVNDAMAKAQEMIQAEMGRLTGGMNIPGLF</sequence>
<keyword evidence="1 2" id="KW-0238">DNA-binding</keyword>
<dbReference type="InterPro" id="IPR004401">
    <property type="entry name" value="YbaB/EbfC"/>
</dbReference>
<evidence type="ECO:0000256" key="1">
    <source>
        <dbReference type="ARBA" id="ARBA00023125"/>
    </source>
</evidence>
<keyword evidence="2" id="KW-0963">Cytoplasm</keyword>
<comment type="caution">
    <text evidence="3">The sequence shown here is derived from an EMBL/GenBank/DDBJ whole genome shotgun (WGS) entry which is preliminary data.</text>
</comment>
<dbReference type="GO" id="GO:0005829">
    <property type="term" value="C:cytosol"/>
    <property type="evidence" value="ECO:0007669"/>
    <property type="project" value="TreeGrafter"/>
</dbReference>
<dbReference type="AlphaFoldDB" id="A0A7C2TLK9"/>
<dbReference type="PANTHER" id="PTHR33449:SF1">
    <property type="entry name" value="NUCLEOID-ASSOCIATED PROTEIN YBAB"/>
    <property type="match status" value="1"/>
</dbReference>
<organism evidence="3">
    <name type="scientific">Desulfurivibrio alkaliphilus</name>
    <dbReference type="NCBI Taxonomy" id="427923"/>
    <lineage>
        <taxon>Bacteria</taxon>
        <taxon>Pseudomonadati</taxon>
        <taxon>Thermodesulfobacteriota</taxon>
        <taxon>Desulfobulbia</taxon>
        <taxon>Desulfobulbales</taxon>
        <taxon>Desulfobulbaceae</taxon>
        <taxon>Desulfurivibrio</taxon>
    </lineage>
</organism>
<protein>
    <recommendedName>
        <fullName evidence="2">Nucleoid-associated protein ENN98_03430</fullName>
    </recommendedName>
</protein>
<name>A0A7C2TLK9_9BACT</name>
<evidence type="ECO:0000256" key="2">
    <source>
        <dbReference type="HAMAP-Rule" id="MF_00274"/>
    </source>
</evidence>
<comment type="subunit">
    <text evidence="2">Homodimer.</text>
</comment>